<evidence type="ECO:0000256" key="7">
    <source>
        <dbReference type="ARBA" id="ARBA00037226"/>
    </source>
</evidence>
<evidence type="ECO:0000256" key="1">
    <source>
        <dbReference type="ARBA" id="ARBA00004173"/>
    </source>
</evidence>
<sequence length="91" mass="10324">MTFFRITLVRSAIGLPRKTRDVLKALGIRKRMGTVYHPVSADVAGQIMKIKELVAVSEVEKALTKQEEKAKRTPDAGYYIETRAGEQRELY</sequence>
<feature type="domain" description="Large ribosomal subunit protein uL30-like ferredoxin-like fold" evidence="8">
    <location>
        <begin position="4"/>
        <end position="54"/>
    </location>
</feature>
<dbReference type="CDD" id="cd01658">
    <property type="entry name" value="Ribosomal_L30"/>
    <property type="match status" value="1"/>
</dbReference>
<name>A0A8H3ES77_9LECA</name>
<keyword evidence="4" id="KW-0496">Mitochondrion</keyword>
<dbReference type="PANTHER" id="PTHR15892:SF2">
    <property type="entry name" value="LARGE RIBOSOMAL SUBUNIT PROTEIN UL30M"/>
    <property type="match status" value="1"/>
</dbReference>
<keyword evidence="10" id="KW-1185">Reference proteome</keyword>
<evidence type="ECO:0000256" key="2">
    <source>
        <dbReference type="ARBA" id="ARBA00007594"/>
    </source>
</evidence>
<comment type="caution">
    <text evidence="9">The sequence shown here is derived from an EMBL/GenBank/DDBJ whole genome shotgun (WGS) entry which is preliminary data.</text>
</comment>
<accession>A0A8H3ES77</accession>
<evidence type="ECO:0000259" key="8">
    <source>
        <dbReference type="Pfam" id="PF00327"/>
    </source>
</evidence>
<evidence type="ECO:0000313" key="9">
    <source>
        <dbReference type="EMBL" id="CAF9907971.1"/>
    </source>
</evidence>
<evidence type="ECO:0000256" key="3">
    <source>
        <dbReference type="ARBA" id="ARBA00022980"/>
    </source>
</evidence>
<dbReference type="FunFam" id="3.30.1390.20:FF:000010">
    <property type="entry name" value="Large subunit ribosomal protein L30"/>
    <property type="match status" value="1"/>
</dbReference>
<dbReference type="Proteomes" id="UP000664169">
    <property type="component" value="Unassembled WGS sequence"/>
</dbReference>
<dbReference type="GO" id="GO:0005739">
    <property type="term" value="C:mitochondrion"/>
    <property type="evidence" value="ECO:0007669"/>
    <property type="project" value="UniProtKB-SubCell"/>
</dbReference>
<proteinExistence type="inferred from homology"/>
<dbReference type="Pfam" id="PF00327">
    <property type="entry name" value="Ribosomal_L30"/>
    <property type="match status" value="1"/>
</dbReference>
<dbReference type="PANTHER" id="PTHR15892">
    <property type="entry name" value="MITOCHONDRIAL RIBOSOMAL PROTEIN L30"/>
    <property type="match status" value="1"/>
</dbReference>
<dbReference type="GO" id="GO:0015934">
    <property type="term" value="C:large ribosomal subunit"/>
    <property type="evidence" value="ECO:0007669"/>
    <property type="project" value="InterPro"/>
</dbReference>
<dbReference type="OrthoDB" id="509901at2759"/>
<evidence type="ECO:0000256" key="5">
    <source>
        <dbReference type="ARBA" id="ARBA00023274"/>
    </source>
</evidence>
<reference evidence="9" key="1">
    <citation type="submission" date="2021-03" db="EMBL/GenBank/DDBJ databases">
        <authorList>
            <person name="Tagirdzhanova G."/>
        </authorList>
    </citation>
    <scope>NUCLEOTIDE SEQUENCE</scope>
</reference>
<evidence type="ECO:0000256" key="4">
    <source>
        <dbReference type="ARBA" id="ARBA00023128"/>
    </source>
</evidence>
<gene>
    <name evidence="9" type="ORF">GOMPHAMPRED_006036</name>
</gene>
<comment type="subcellular location">
    <subcellularLocation>
        <location evidence="1">Mitochondrion</location>
    </subcellularLocation>
</comment>
<dbReference type="Gene3D" id="3.30.1390.20">
    <property type="entry name" value="Ribosomal protein L30, ferredoxin-like fold domain"/>
    <property type="match status" value="1"/>
</dbReference>
<comment type="function">
    <text evidence="7">Component of the mitochondrial ribosome (mitoribosome), a dedicated translation machinery responsible for the synthesis of mitochondrial genome-encoded proteins, including at least some of the essential transmembrane subunits of the mitochondrial respiratory chain. The mitoribosomes are attached to the mitochondrial inner membrane and translation products are cotranslationally integrated into the membrane.</text>
</comment>
<organism evidence="9 10">
    <name type="scientific">Gomphillus americanus</name>
    <dbReference type="NCBI Taxonomy" id="1940652"/>
    <lineage>
        <taxon>Eukaryota</taxon>
        <taxon>Fungi</taxon>
        <taxon>Dikarya</taxon>
        <taxon>Ascomycota</taxon>
        <taxon>Pezizomycotina</taxon>
        <taxon>Lecanoromycetes</taxon>
        <taxon>OSLEUM clade</taxon>
        <taxon>Ostropomycetidae</taxon>
        <taxon>Ostropales</taxon>
        <taxon>Graphidaceae</taxon>
        <taxon>Gomphilloideae</taxon>
        <taxon>Gomphillus</taxon>
    </lineage>
</organism>
<protein>
    <recommendedName>
        <fullName evidence="6">Large ribosomal subunit protein uL30m</fullName>
    </recommendedName>
</protein>
<dbReference type="GO" id="GO:0003735">
    <property type="term" value="F:structural constituent of ribosome"/>
    <property type="evidence" value="ECO:0007669"/>
    <property type="project" value="InterPro"/>
</dbReference>
<dbReference type="GO" id="GO:0006412">
    <property type="term" value="P:translation"/>
    <property type="evidence" value="ECO:0007669"/>
    <property type="project" value="InterPro"/>
</dbReference>
<evidence type="ECO:0000313" key="10">
    <source>
        <dbReference type="Proteomes" id="UP000664169"/>
    </source>
</evidence>
<dbReference type="InterPro" id="IPR016082">
    <property type="entry name" value="Ribosomal_uL30_ferredoxin-like"/>
</dbReference>
<dbReference type="EMBL" id="CAJPDQ010000004">
    <property type="protein sequence ID" value="CAF9907971.1"/>
    <property type="molecule type" value="Genomic_DNA"/>
</dbReference>
<dbReference type="NCBIfam" id="TIGR01308">
    <property type="entry name" value="rpmD_bact"/>
    <property type="match status" value="1"/>
</dbReference>
<keyword evidence="3" id="KW-0689">Ribosomal protein</keyword>
<evidence type="ECO:0000256" key="6">
    <source>
        <dbReference type="ARBA" id="ARBA00035281"/>
    </source>
</evidence>
<dbReference type="SUPFAM" id="SSF55129">
    <property type="entry name" value="Ribosomal protein L30p/L7e"/>
    <property type="match status" value="1"/>
</dbReference>
<keyword evidence="5" id="KW-0687">Ribonucleoprotein</keyword>
<dbReference type="AlphaFoldDB" id="A0A8H3ES77"/>
<comment type="similarity">
    <text evidence="2">Belongs to the universal ribosomal protein uL30 family.</text>
</comment>
<dbReference type="InterPro" id="IPR036919">
    <property type="entry name" value="Ribo_uL30_ferredoxin-like_sf"/>
</dbReference>
<dbReference type="InterPro" id="IPR005996">
    <property type="entry name" value="Ribosomal_uL30_bac-type"/>
</dbReference>